<dbReference type="RefSeq" id="WP_008647821.1">
    <property type="nucleotide sequence ID" value="NZ_CABMFH010000002.1"/>
</dbReference>
<reference evidence="2 3" key="1">
    <citation type="submission" date="2015-09" db="EMBL/GenBank/DDBJ databases">
        <authorList>
            <consortium name="Pathogen Informatics"/>
        </authorList>
    </citation>
    <scope>NUCLEOTIDE SEQUENCE [LARGE SCALE GENOMIC DNA]</scope>
    <source>
        <strain evidence="2 3">2789STDY5834846</strain>
    </source>
</reference>
<evidence type="ECO:0000256" key="1">
    <source>
        <dbReference type="SAM" id="MobiDB-lite"/>
    </source>
</evidence>
<organism evidence="2 3">
    <name type="scientific">Bacteroides faecis</name>
    <dbReference type="NCBI Taxonomy" id="674529"/>
    <lineage>
        <taxon>Bacteria</taxon>
        <taxon>Pseudomonadati</taxon>
        <taxon>Bacteroidota</taxon>
        <taxon>Bacteroidia</taxon>
        <taxon>Bacteroidales</taxon>
        <taxon>Bacteroidaceae</taxon>
        <taxon>Bacteroides</taxon>
    </lineage>
</organism>
<dbReference type="Proteomes" id="UP000095606">
    <property type="component" value="Unassembled WGS sequence"/>
</dbReference>
<evidence type="ECO:0000313" key="3">
    <source>
        <dbReference type="Proteomes" id="UP000095606"/>
    </source>
</evidence>
<dbReference type="EMBL" id="CZAE01000002">
    <property type="protein sequence ID" value="CUO53976.1"/>
    <property type="molecule type" value="Genomic_DNA"/>
</dbReference>
<proteinExistence type="predicted"/>
<feature type="compositionally biased region" description="Polar residues" evidence="1">
    <location>
        <begin position="18"/>
        <end position="31"/>
    </location>
</feature>
<feature type="compositionally biased region" description="Polar residues" evidence="1">
    <location>
        <begin position="42"/>
        <end position="52"/>
    </location>
</feature>
<protein>
    <submittedName>
        <fullName evidence="2">Uncharacterized protein</fullName>
    </submittedName>
</protein>
<feature type="compositionally biased region" description="Basic and acidic residues" evidence="1">
    <location>
        <begin position="53"/>
        <end position="69"/>
    </location>
</feature>
<dbReference type="AlphaFoldDB" id="A0A174FYQ2"/>
<evidence type="ECO:0000313" key="2">
    <source>
        <dbReference type="EMBL" id="CUO53976.1"/>
    </source>
</evidence>
<accession>A0A174FYQ2</accession>
<feature type="region of interest" description="Disordered" evidence="1">
    <location>
        <begin position="1"/>
        <end position="69"/>
    </location>
</feature>
<gene>
    <name evidence="2" type="ORF">ERS852461_00494</name>
</gene>
<name>A0A174FYQ2_9BACE</name>
<accession>A0A3E5GL43</accession>
<sequence>MARKKNTEAPVTEEVKTQDPTVTSETPVISNEESEKQEQDTVETPDTSSIKESSQKPEKKDKTKEKDEIPEFVKELLQKYPGYPALYIDSKGGVFTADAQPNWVKDAILYQNPYYKQ</sequence>